<evidence type="ECO:0000256" key="2">
    <source>
        <dbReference type="ARBA" id="ARBA00022679"/>
    </source>
</evidence>
<dbReference type="AlphaFoldDB" id="A0A383A5B5"/>
<name>A0A383A5B5_9ZZZZ</name>
<evidence type="ECO:0000256" key="4">
    <source>
        <dbReference type="ARBA" id="ARBA00022764"/>
    </source>
</evidence>
<evidence type="ECO:0000259" key="5">
    <source>
        <dbReference type="Pfam" id="PF16822"/>
    </source>
</evidence>
<organism evidence="6">
    <name type="scientific">marine metagenome</name>
    <dbReference type="NCBI Taxonomy" id="408172"/>
    <lineage>
        <taxon>unclassified sequences</taxon>
        <taxon>metagenomes</taxon>
        <taxon>ecological metagenomes</taxon>
    </lineage>
</organism>
<dbReference type="GO" id="GO:0042597">
    <property type="term" value="C:periplasmic space"/>
    <property type="evidence" value="ECO:0007669"/>
    <property type="project" value="UniProtKB-SubCell"/>
</dbReference>
<evidence type="ECO:0000256" key="3">
    <source>
        <dbReference type="ARBA" id="ARBA00022729"/>
    </source>
</evidence>
<proteinExistence type="predicted"/>
<dbReference type="Gene3D" id="3.40.50.1110">
    <property type="entry name" value="SGNH hydrolase"/>
    <property type="match status" value="1"/>
</dbReference>
<dbReference type="EMBL" id="UINC01188800">
    <property type="protein sequence ID" value="SVE02188.1"/>
    <property type="molecule type" value="Genomic_DNA"/>
</dbReference>
<evidence type="ECO:0000256" key="1">
    <source>
        <dbReference type="ARBA" id="ARBA00004418"/>
    </source>
</evidence>
<dbReference type="Pfam" id="PF16822">
    <property type="entry name" value="ALGX"/>
    <property type="match status" value="1"/>
</dbReference>
<gene>
    <name evidence="6" type="ORF">METZ01_LOCUS455042</name>
</gene>
<evidence type="ECO:0000313" key="6">
    <source>
        <dbReference type="EMBL" id="SVE02188.1"/>
    </source>
</evidence>
<dbReference type="InterPro" id="IPR036514">
    <property type="entry name" value="SGNH_hydro_sf"/>
</dbReference>
<keyword evidence="2" id="KW-0808">Transferase</keyword>
<keyword evidence="3" id="KW-0732">Signal</keyword>
<accession>A0A383A5B5</accession>
<reference evidence="6" key="1">
    <citation type="submission" date="2018-05" db="EMBL/GenBank/DDBJ databases">
        <authorList>
            <person name="Lanie J.A."/>
            <person name="Ng W.-L."/>
            <person name="Kazmierczak K.M."/>
            <person name="Andrzejewski T.M."/>
            <person name="Davidsen T.M."/>
            <person name="Wayne K.J."/>
            <person name="Tettelin H."/>
            <person name="Glass J.I."/>
            <person name="Rusch D."/>
            <person name="Podicherti R."/>
            <person name="Tsui H.-C.T."/>
            <person name="Winkler M.E."/>
        </authorList>
    </citation>
    <scope>NUCLEOTIDE SEQUENCE</scope>
</reference>
<dbReference type="InterPro" id="IPR031811">
    <property type="entry name" value="ALGX/ALGJ_SGNH-like"/>
</dbReference>
<sequence length="127" mass="14253">YRPVWDLTEKLLAEFALLCRQVGATFVLIYAPAIVQIEADNWRTKRELHDLTGDYDLSHPNRHLGDIAGRHGISFIDLTPAFQTAAREQILYFRDSHWNEAGHRLAANVIAAALVDEGIAGLLESDD</sequence>
<dbReference type="SUPFAM" id="SSF52266">
    <property type="entry name" value="SGNH hydrolase"/>
    <property type="match status" value="1"/>
</dbReference>
<comment type="subcellular location">
    <subcellularLocation>
        <location evidence="1">Periplasm</location>
    </subcellularLocation>
</comment>
<protein>
    <recommendedName>
        <fullName evidence="5">AlgX/AlgJ SGNH hydrolase-like domain-containing protein</fullName>
    </recommendedName>
</protein>
<feature type="domain" description="AlgX/AlgJ SGNH hydrolase-like" evidence="5">
    <location>
        <begin position="9"/>
        <end position="118"/>
    </location>
</feature>
<keyword evidence="4" id="KW-0574">Periplasm</keyword>
<feature type="non-terminal residue" evidence="6">
    <location>
        <position position="1"/>
    </location>
</feature>
<dbReference type="GO" id="GO:0016740">
    <property type="term" value="F:transferase activity"/>
    <property type="evidence" value="ECO:0007669"/>
    <property type="project" value="UniProtKB-KW"/>
</dbReference>